<dbReference type="GO" id="GO:0003824">
    <property type="term" value="F:catalytic activity"/>
    <property type="evidence" value="ECO:0007669"/>
    <property type="project" value="InterPro"/>
</dbReference>
<evidence type="ECO:0000313" key="3">
    <source>
        <dbReference type="EMBL" id="CAD8128411.1"/>
    </source>
</evidence>
<keyword evidence="4" id="KW-1185">Reference proteome</keyword>
<reference evidence="3" key="1">
    <citation type="submission" date="2021-01" db="EMBL/GenBank/DDBJ databases">
        <authorList>
            <consortium name="Genoscope - CEA"/>
            <person name="William W."/>
        </authorList>
    </citation>
    <scope>NUCLEOTIDE SEQUENCE</scope>
</reference>
<gene>
    <name evidence="3" type="ORF">PSON_ATCC_30995.1.T1880044</name>
</gene>
<protein>
    <recommendedName>
        <fullName evidence="2">Prenyltransferase alpha-alpha toroid domain-containing protein</fullName>
    </recommendedName>
</protein>
<accession>A0A8S1RIS2</accession>
<feature type="domain" description="Prenyltransferase alpha-alpha toroid" evidence="2">
    <location>
        <begin position="32"/>
        <end position="215"/>
    </location>
</feature>
<dbReference type="Pfam" id="PF00432">
    <property type="entry name" value="Prenyltrans"/>
    <property type="match status" value="1"/>
</dbReference>
<dbReference type="EMBL" id="CAJJDN010000188">
    <property type="protein sequence ID" value="CAD8128411.1"/>
    <property type="molecule type" value="Genomic_DNA"/>
</dbReference>
<dbReference type="InterPro" id="IPR001330">
    <property type="entry name" value="Prenyltrans"/>
</dbReference>
<name>A0A8S1RIS2_9CILI</name>
<keyword evidence="1" id="KW-0677">Repeat</keyword>
<evidence type="ECO:0000256" key="1">
    <source>
        <dbReference type="ARBA" id="ARBA00022737"/>
    </source>
</evidence>
<evidence type="ECO:0000313" key="4">
    <source>
        <dbReference type="Proteomes" id="UP000692954"/>
    </source>
</evidence>
<organism evidence="3 4">
    <name type="scientific">Paramecium sonneborni</name>
    <dbReference type="NCBI Taxonomy" id="65129"/>
    <lineage>
        <taxon>Eukaryota</taxon>
        <taxon>Sar</taxon>
        <taxon>Alveolata</taxon>
        <taxon>Ciliophora</taxon>
        <taxon>Intramacronucleata</taxon>
        <taxon>Oligohymenophorea</taxon>
        <taxon>Peniculida</taxon>
        <taxon>Parameciidae</taxon>
        <taxon>Paramecium</taxon>
    </lineage>
</organism>
<dbReference type="AlphaFoldDB" id="A0A8S1RIS2"/>
<dbReference type="OrthoDB" id="5428259at2759"/>
<dbReference type="Proteomes" id="UP000692954">
    <property type="component" value="Unassembled WGS sequence"/>
</dbReference>
<comment type="caution">
    <text evidence="3">The sequence shown here is derived from an EMBL/GenBank/DDBJ whole genome shotgun (WGS) entry which is preliminary data.</text>
</comment>
<proteinExistence type="predicted"/>
<sequence length="215" mass="25065">MFIKIIQTHLQNGIIKNLIFILLCGCSEIIIKQEYDKQSIIDYLKLLQRDSSFDDSEPSIVDKYCAVFVLKQIQGNFQIDKESALSFVRQLIQDDGNLCAPLQVLMIQIQECFIVHQDIQICQRQIVVNSNILLENLCQNVKIRMEVSYHLQNLIYLCSSWFKYFKIGCIVRNIQIKQFYHQKIVQQNGQYQDDVKLTGGIDGRINKLPNSCYSF</sequence>
<evidence type="ECO:0000259" key="2">
    <source>
        <dbReference type="Pfam" id="PF00432"/>
    </source>
</evidence>